<dbReference type="PANTHER" id="PTHR12993">
    <property type="entry name" value="N-ACETYLGLUCOSAMINYL-PHOSPHATIDYLINOSITOL DE-N-ACETYLASE-RELATED"/>
    <property type="match status" value="1"/>
</dbReference>
<proteinExistence type="predicted"/>
<dbReference type="PANTHER" id="PTHR12993:SF11">
    <property type="entry name" value="N-ACETYLGLUCOSAMINYL-PHOSPHATIDYLINOSITOL DE-N-ACETYLASE"/>
    <property type="match status" value="1"/>
</dbReference>
<protein>
    <submittedName>
        <fullName evidence="2">PIG-L family deacetylase</fullName>
        <ecNumber evidence="2">3.5.1.-</ecNumber>
    </submittedName>
</protein>
<organism evidence="2">
    <name type="scientific">Singulisphaera sp. Ch08</name>
    <dbReference type="NCBI Taxonomy" id="3120278"/>
    <lineage>
        <taxon>Bacteria</taxon>
        <taxon>Pseudomonadati</taxon>
        <taxon>Planctomycetota</taxon>
        <taxon>Planctomycetia</taxon>
        <taxon>Isosphaerales</taxon>
        <taxon>Isosphaeraceae</taxon>
        <taxon>Singulisphaera</taxon>
    </lineage>
</organism>
<dbReference type="RefSeq" id="WP_406698819.1">
    <property type="nucleotide sequence ID" value="NZ_CP155447.1"/>
</dbReference>
<keyword evidence="2" id="KW-0378">Hydrolase</keyword>
<dbReference type="Pfam" id="PF02585">
    <property type="entry name" value="PIG-L"/>
    <property type="match status" value="1"/>
</dbReference>
<sequence length="347" mass="38516">MAEQPLKILIIGAHPDDADIKAGGTAAKWTALGHDVRLVSLTDGRAGHQTVHGPVLAQRRRAEADAAAASISASYEIFDIPDGELDDRLEYRHRVIRLIRGFQPDLIITHRSTDYHPDHRFTGLLVQDASYLLTVPAVCPDTPHLAQCPVILYFSDAFKKPCPFEPNIAVEIEGEFDRLVGMLHRHQSQFYEWLPYNAGIPDQVPATDVERLDWLAGRIRERLRPLADRFRELVVRTYGAKAGGRIGLIEAFEVSEYGAPLNAEAGARLFPFLPAAWLASLSDSRKEWADVPETEVVKPKTVKAKAVKPKAPEAEVIKAKVPDVDPTKENEGSENGPPWTGKNMFKN</sequence>
<evidence type="ECO:0000256" key="1">
    <source>
        <dbReference type="SAM" id="MobiDB-lite"/>
    </source>
</evidence>
<dbReference type="InterPro" id="IPR024078">
    <property type="entry name" value="LmbE-like_dom_sf"/>
</dbReference>
<dbReference type="GO" id="GO:0016811">
    <property type="term" value="F:hydrolase activity, acting on carbon-nitrogen (but not peptide) bonds, in linear amides"/>
    <property type="evidence" value="ECO:0007669"/>
    <property type="project" value="TreeGrafter"/>
</dbReference>
<accession>A0AAU7CLS5</accession>
<dbReference type="EC" id="3.5.1.-" evidence="2"/>
<dbReference type="EMBL" id="CP155447">
    <property type="protein sequence ID" value="XBH05968.1"/>
    <property type="molecule type" value="Genomic_DNA"/>
</dbReference>
<dbReference type="AlphaFoldDB" id="A0AAU7CLS5"/>
<dbReference type="InterPro" id="IPR003737">
    <property type="entry name" value="GlcNAc_PI_deacetylase-related"/>
</dbReference>
<gene>
    <name evidence="2" type="ORF">V5E97_08035</name>
</gene>
<dbReference type="SUPFAM" id="SSF102588">
    <property type="entry name" value="LmbE-like"/>
    <property type="match status" value="1"/>
</dbReference>
<evidence type="ECO:0000313" key="2">
    <source>
        <dbReference type="EMBL" id="XBH05968.1"/>
    </source>
</evidence>
<reference evidence="2" key="1">
    <citation type="submission" date="2024-05" db="EMBL/GenBank/DDBJ databases">
        <title>Planctomycetes of the genus Singulisphaera possess chitinolytic capabilities.</title>
        <authorList>
            <person name="Ivanova A."/>
        </authorList>
    </citation>
    <scope>NUCLEOTIDE SEQUENCE</scope>
    <source>
        <strain evidence="2">Ch08T</strain>
    </source>
</reference>
<name>A0AAU7CLS5_9BACT</name>
<dbReference type="Gene3D" id="3.40.50.10320">
    <property type="entry name" value="LmbE-like"/>
    <property type="match status" value="1"/>
</dbReference>
<feature type="compositionally biased region" description="Basic and acidic residues" evidence="1">
    <location>
        <begin position="310"/>
        <end position="331"/>
    </location>
</feature>
<feature type="region of interest" description="Disordered" evidence="1">
    <location>
        <begin position="309"/>
        <end position="347"/>
    </location>
</feature>